<organism evidence="3 4">
    <name type="scientific">Actinidia rufa</name>
    <dbReference type="NCBI Taxonomy" id="165716"/>
    <lineage>
        <taxon>Eukaryota</taxon>
        <taxon>Viridiplantae</taxon>
        <taxon>Streptophyta</taxon>
        <taxon>Embryophyta</taxon>
        <taxon>Tracheophyta</taxon>
        <taxon>Spermatophyta</taxon>
        <taxon>Magnoliopsida</taxon>
        <taxon>eudicotyledons</taxon>
        <taxon>Gunneridae</taxon>
        <taxon>Pentapetalae</taxon>
        <taxon>asterids</taxon>
        <taxon>Ericales</taxon>
        <taxon>Actinidiaceae</taxon>
        <taxon>Actinidia</taxon>
    </lineage>
</organism>
<dbReference type="EMBL" id="BJWL01000001">
    <property type="protein sequence ID" value="GFY81422.1"/>
    <property type="molecule type" value="Genomic_DNA"/>
</dbReference>
<comment type="similarity">
    <text evidence="1">Belongs to the complex I NDUFA13 subunit family.</text>
</comment>
<dbReference type="GO" id="GO:0004160">
    <property type="term" value="F:dihydroxy-acid dehydratase activity"/>
    <property type="evidence" value="ECO:0007669"/>
    <property type="project" value="TreeGrafter"/>
</dbReference>
<evidence type="ECO:0000259" key="2">
    <source>
        <dbReference type="Pfam" id="PF24877"/>
    </source>
</evidence>
<keyword evidence="1" id="KW-0249">Electron transport</keyword>
<keyword evidence="1" id="KW-0999">Mitochondrion inner membrane</keyword>
<gene>
    <name evidence="3" type="ORF">Acr_01g0012310</name>
</gene>
<evidence type="ECO:0000313" key="4">
    <source>
        <dbReference type="Proteomes" id="UP000585474"/>
    </source>
</evidence>
<sequence>MLQAEEDERFVKEWKKYLEEEARIMKDVPGWKVGESVYHSGKWMPPATGELRPDVWLAAYGPFIFFKGLRRKVVSNTTKWDVALLTDGRFSGGSHGYVVGHICPEAQEGGPIGLVENGDIITVDILERRMDVRLTDEEMAERRKKWTPPPYKADRGVLYKYIKNVQSASKGCVTDE</sequence>
<dbReference type="PANTHER" id="PTHR21000">
    <property type="entry name" value="DIHYDROXY-ACID DEHYDRATASE DAD"/>
    <property type="match status" value="1"/>
</dbReference>
<dbReference type="Proteomes" id="UP000585474">
    <property type="component" value="Unassembled WGS sequence"/>
</dbReference>
<dbReference type="PANTHER" id="PTHR21000:SF5">
    <property type="entry name" value="DIHYDROXY-ACID DEHYDRATASE, MITOCHONDRIAL"/>
    <property type="match status" value="1"/>
</dbReference>
<dbReference type="OrthoDB" id="1670268at2759"/>
<evidence type="ECO:0000256" key="1">
    <source>
        <dbReference type="RuleBase" id="RU368034"/>
    </source>
</evidence>
<dbReference type="PROSITE" id="PS00887">
    <property type="entry name" value="ILVD_EDD_2"/>
    <property type="match status" value="1"/>
</dbReference>
<feature type="domain" description="Dihydroxy-acid/6-phosphogluconate dehydratase C-terminal" evidence="2">
    <location>
        <begin position="72"/>
        <end position="172"/>
    </location>
</feature>
<dbReference type="Pfam" id="PF24877">
    <property type="entry name" value="ILV_EDD_C"/>
    <property type="match status" value="1"/>
</dbReference>
<keyword evidence="4" id="KW-1185">Reference proteome</keyword>
<keyword evidence="1" id="KW-0496">Mitochondrion</keyword>
<keyword evidence="1" id="KW-0472">Membrane</keyword>
<comment type="caution">
    <text evidence="3">The sequence shown here is derived from an EMBL/GenBank/DDBJ whole genome shotgun (WGS) entry which is preliminary data.</text>
</comment>
<dbReference type="GO" id="GO:0045271">
    <property type="term" value="C:respiratory chain complex I"/>
    <property type="evidence" value="ECO:0007669"/>
    <property type="project" value="UniProtKB-UniRule"/>
</dbReference>
<dbReference type="InterPro" id="IPR056740">
    <property type="entry name" value="ILV_EDD_C"/>
</dbReference>
<keyword evidence="1" id="KW-0813">Transport</keyword>
<dbReference type="GO" id="GO:0009082">
    <property type="term" value="P:branched-chain amino acid biosynthetic process"/>
    <property type="evidence" value="ECO:0007669"/>
    <property type="project" value="TreeGrafter"/>
</dbReference>
<name>A0A7J0E569_9ERIC</name>
<dbReference type="InterPro" id="IPR009346">
    <property type="entry name" value="GRIM-19"/>
</dbReference>
<dbReference type="GO" id="GO:0009570">
    <property type="term" value="C:chloroplast stroma"/>
    <property type="evidence" value="ECO:0007669"/>
    <property type="project" value="TreeGrafter"/>
</dbReference>
<protein>
    <recommendedName>
        <fullName evidence="1">NADH dehydrogenase [ubiquinone] 1 alpha subcomplex subunit 13</fullName>
    </recommendedName>
</protein>
<accession>A0A7J0E569</accession>
<dbReference type="SUPFAM" id="SSF52016">
    <property type="entry name" value="LeuD/IlvD-like"/>
    <property type="match status" value="1"/>
</dbReference>
<evidence type="ECO:0000313" key="3">
    <source>
        <dbReference type="EMBL" id="GFY81422.1"/>
    </source>
</evidence>
<comment type="function">
    <text evidence="1">Complex I functions in the transfer of electrons from NADH to the respiratory chain. Accessory subunit of the mitochondrial membrane respiratory chain NADH dehydrogenase (Complex I), that is believed not to be involved in catalysis.</text>
</comment>
<comment type="subcellular location">
    <subcellularLocation>
        <location evidence="1">Mitochondrion inner membrane</location>
        <topology evidence="1">Single-pass membrane protein</topology>
        <orientation evidence="1">Matrix side</orientation>
    </subcellularLocation>
</comment>
<keyword evidence="1" id="KW-0679">Respiratory chain</keyword>
<reference evidence="3 4" key="1">
    <citation type="submission" date="2019-07" db="EMBL/GenBank/DDBJ databases">
        <title>De Novo Assembly of kiwifruit Actinidia rufa.</title>
        <authorList>
            <person name="Sugita-Konishi S."/>
            <person name="Sato K."/>
            <person name="Mori E."/>
            <person name="Abe Y."/>
            <person name="Kisaki G."/>
            <person name="Hamano K."/>
            <person name="Suezawa K."/>
            <person name="Otani M."/>
            <person name="Fukuda T."/>
            <person name="Manabe T."/>
            <person name="Gomi K."/>
            <person name="Tabuchi M."/>
            <person name="Akimitsu K."/>
            <person name="Kataoka I."/>
        </authorList>
    </citation>
    <scope>NUCLEOTIDE SEQUENCE [LARGE SCALE GENOMIC DNA]</scope>
    <source>
        <strain evidence="4">cv. Fuchu</strain>
    </source>
</reference>
<dbReference type="Pfam" id="PF06212">
    <property type="entry name" value="GRIM-19"/>
    <property type="match status" value="1"/>
</dbReference>
<dbReference type="InterPro" id="IPR020558">
    <property type="entry name" value="DiOHA_6PGluconate_deHydtase_CS"/>
</dbReference>
<dbReference type="Gene3D" id="3.50.30.80">
    <property type="entry name" value="IlvD/EDD C-terminal domain-like"/>
    <property type="match status" value="1"/>
</dbReference>
<proteinExistence type="inferred from homology"/>
<dbReference type="GO" id="GO:0005743">
    <property type="term" value="C:mitochondrial inner membrane"/>
    <property type="evidence" value="ECO:0007669"/>
    <property type="project" value="UniProtKB-SubCell"/>
</dbReference>
<dbReference type="AlphaFoldDB" id="A0A7J0E569"/>
<dbReference type="InterPro" id="IPR042096">
    <property type="entry name" value="Dihydro-acid_dehy_C"/>
</dbReference>
<dbReference type="InterPro" id="IPR050165">
    <property type="entry name" value="DHAD_IlvD/Edd"/>
</dbReference>